<evidence type="ECO:0000256" key="7">
    <source>
        <dbReference type="PROSITE-ProRule" id="PRU00134"/>
    </source>
</evidence>
<feature type="transmembrane region" description="Helical" evidence="9">
    <location>
        <begin position="1283"/>
        <end position="1307"/>
    </location>
</feature>
<accession>A0A8D3CL37</accession>
<dbReference type="Gene3D" id="3.90.70.10">
    <property type="entry name" value="Cysteine proteinases"/>
    <property type="match status" value="2"/>
</dbReference>
<feature type="domain" description="MYND-type" evidence="11">
    <location>
        <begin position="796"/>
        <end position="838"/>
    </location>
</feature>
<feature type="domain" description="USP" evidence="10">
    <location>
        <begin position="502"/>
        <end position="1191"/>
    </location>
</feature>
<dbReference type="GeneTree" id="ENSGT00940000159085"/>
<dbReference type="GO" id="GO:0008270">
    <property type="term" value="F:zinc ion binding"/>
    <property type="evidence" value="ECO:0007669"/>
    <property type="project" value="UniProtKB-KW"/>
</dbReference>
<dbReference type="PROSITE" id="PS00972">
    <property type="entry name" value="USP_1"/>
    <property type="match status" value="1"/>
</dbReference>
<dbReference type="InterPro" id="IPR007052">
    <property type="entry name" value="CS_dom"/>
</dbReference>
<feature type="compositionally biased region" description="Polar residues" evidence="8">
    <location>
        <begin position="405"/>
        <end position="415"/>
    </location>
</feature>
<evidence type="ECO:0000256" key="1">
    <source>
        <dbReference type="ARBA" id="ARBA00000707"/>
    </source>
</evidence>
<keyword evidence="9" id="KW-1133">Transmembrane helix</keyword>
<feature type="domain" description="CS" evidence="12">
    <location>
        <begin position="280"/>
        <end position="382"/>
    </location>
</feature>
<dbReference type="InterPro" id="IPR002893">
    <property type="entry name" value="Znf_MYND"/>
</dbReference>
<dbReference type="InterPro" id="IPR008978">
    <property type="entry name" value="HSP20-like_chaperone"/>
</dbReference>
<feature type="compositionally biased region" description="Low complexity" evidence="8">
    <location>
        <begin position="462"/>
        <end position="471"/>
    </location>
</feature>
<dbReference type="CDD" id="cd06463">
    <property type="entry name" value="p23_like"/>
    <property type="match status" value="1"/>
</dbReference>
<dbReference type="PROSITE" id="PS01360">
    <property type="entry name" value="ZF_MYND_1"/>
    <property type="match status" value="1"/>
</dbReference>
<reference evidence="13" key="1">
    <citation type="submission" date="2023-05" db="EMBL/GenBank/DDBJ databases">
        <title>High-quality long-read genome of Scophthalmus maximus.</title>
        <authorList>
            <person name="Lien S."/>
            <person name="Martinez P."/>
        </authorList>
    </citation>
    <scope>NUCLEOTIDE SEQUENCE [LARGE SCALE GENOMIC DNA]</scope>
</reference>
<dbReference type="PROSITE" id="PS50235">
    <property type="entry name" value="USP_3"/>
    <property type="match status" value="1"/>
</dbReference>
<evidence type="ECO:0000259" key="12">
    <source>
        <dbReference type="PROSITE" id="PS51203"/>
    </source>
</evidence>
<evidence type="ECO:0000313" key="14">
    <source>
        <dbReference type="Proteomes" id="UP000694558"/>
    </source>
</evidence>
<dbReference type="InterPro" id="IPR028889">
    <property type="entry name" value="USP"/>
</dbReference>
<evidence type="ECO:0000256" key="5">
    <source>
        <dbReference type="ARBA" id="ARBA00022801"/>
    </source>
</evidence>
<evidence type="ECO:0000256" key="9">
    <source>
        <dbReference type="SAM" id="Phobius"/>
    </source>
</evidence>
<keyword evidence="5" id="KW-0378">Hydrolase</keyword>
<dbReference type="CDD" id="cd02674">
    <property type="entry name" value="Peptidase_C19R"/>
    <property type="match status" value="1"/>
</dbReference>
<dbReference type="PROSITE" id="PS00973">
    <property type="entry name" value="USP_2"/>
    <property type="match status" value="1"/>
</dbReference>
<keyword evidence="9" id="KW-0812">Transmembrane</keyword>
<dbReference type="PANTHER" id="PTHR21646:SF74">
    <property type="entry name" value="UBIQUITIN CARBOXYL-TERMINAL HYDROLASE 19"/>
    <property type="match status" value="1"/>
</dbReference>
<sequence length="1313" mass="148566">MWSQCITDHLRSCFFANGIAMCSQCGLDAFTPFTLTRSHSVRLQADHHNTFIVPLGKALYKYSPFTIYHLCFSDVFVDWKQNVNEVTVRLRCGEGVQRIEDISTTFTDTHCHVCFPDGRQWSCQLQEEIEASCSRVQYKEKGGFLHVIMHKKIPFHIWPSLKKRPVEQESEQDNPICQLPESRETVPVTTIGMAAKPGPSPGGAQQQGSCDGEEKRDQSKEEPSLEIKQQEGVLTGYCCTYTFWFMYSKKIIGTDFIHESNMSLLIPAITPTAPEPMVNLQFVKNDSYEKGTDLMVVNVYMKGICRDTARVIFREQDFTLIFQTSDANFLRLHSDCGPNTVFKWQVKLRNLIQPEQCIYSFTPSRLDITLKKRHSQRWGGLEAPATQGAVGGAKVAVPSSPACMDQSQPGSSQHSLPAKEEPPRVGEEKPKAPKASSRVEDGGLDTVTPRTVSEHVAITKPEPTVTTPKPTCMVQPMTHAPPASNERHEEEEEKKVCLPGFTGLVNLGNTCFMNSVIQSLSNTRELRDYFHDRAFEAEINCSNPLGTGGRLAIGFAVLLRALWKGTHHAFQPSKLKAIVASKASQFTGYAQHDAQEFMAFLLDGLHEDLNRIQNKPYTETVDSDGRMDEVVAEEAWQRHKMRNDSFIVDLFQGQFKSKLVCPTCSKVSITFDPFLYLPVPLPQKQKVLSVFYFAKEPHKKPVKFLVSVSKENSSTTEVLDSISRSVRVKPENLRLAEVGKNRFQRMFLPSHSLDTVSSSDMLFCFEVLSKELAKERVVLLRVQQKLQVPNIPISKCAACLKPPLSDEDKLKRCTRCYRVGYCNQVCQRTHWPNHKGLCRPNMENVGLPFLVSVPESRLSYVRLTQLLEGYSRFSVNVFQPPFQSGRTSPETSQCRADLPSMPAVSPEGVVSGDEAVGGSSTVGAGGNNIRILRCVCYSFILPLALPYFSFLTLFAAAVTGYQQPSESASGHACQFYISLLDSNKKEQRLDEKEDMLGDLPEDVTLELVWKNNERLKEYVLVSSKELEYEEDPGSLSETARAGHFTLEQCLNLFTKPEVLAPEEAWYCPKCQQHREASKQLLLWRLPNVLIIQLKRFSFRSFIWRDKINDMVDFPVRNLDLSKFCIGQKDEMQQPPIYDLYAVINHYGGMIGGHYTAYAPPAKRQEQPATVTMVEESQVVTRYAYVLFYRRRNSPVERPPRFLRPVGAESPTAAGATASQASLIWRELEEEEEGLDEGPRRLFRSALWRRQNQRNGAEEDEERVDGVVRRHRAQRMSEYPDDDCVRYFVVGTLTAVLALLVNLVYPLFYKANWS</sequence>
<dbReference type="FunFam" id="3.90.70.10:FF:000012">
    <property type="entry name" value="ubiquitin carboxyl-terminal hydrolase 19 isoform X2"/>
    <property type="match status" value="1"/>
</dbReference>
<dbReference type="GO" id="GO:0016579">
    <property type="term" value="P:protein deubiquitination"/>
    <property type="evidence" value="ECO:0007669"/>
    <property type="project" value="InterPro"/>
</dbReference>
<comment type="catalytic activity">
    <reaction evidence="1">
        <text>Thiol-dependent hydrolysis of ester, thioester, amide, peptide and isopeptide bonds formed by the C-terminal Gly of ubiquitin (a 76-residue protein attached to proteins as an intracellular targeting signal).</text>
        <dbReference type="EC" id="3.4.19.12"/>
    </reaction>
</comment>
<evidence type="ECO:0000259" key="11">
    <source>
        <dbReference type="PROSITE" id="PS50865"/>
    </source>
</evidence>
<proteinExistence type="predicted"/>
<dbReference type="InterPro" id="IPR050185">
    <property type="entry name" value="Ub_carboxyl-term_hydrolase"/>
</dbReference>
<dbReference type="Ensembl" id="ENSSMAT00000038464.1">
    <property type="protein sequence ID" value="ENSSMAP00000047995.1"/>
    <property type="gene ID" value="ENSSMAG00000004194.2"/>
</dbReference>
<dbReference type="Pfam" id="PF04969">
    <property type="entry name" value="CS"/>
    <property type="match status" value="1"/>
</dbReference>
<feature type="compositionally biased region" description="Low complexity" evidence="8">
    <location>
        <begin position="192"/>
        <end position="208"/>
    </location>
</feature>
<evidence type="ECO:0000256" key="8">
    <source>
        <dbReference type="SAM" id="MobiDB-lite"/>
    </source>
</evidence>
<dbReference type="SUPFAM" id="SSF144232">
    <property type="entry name" value="HIT/MYND zinc finger-like"/>
    <property type="match status" value="1"/>
</dbReference>
<feature type="region of interest" description="Disordered" evidence="8">
    <location>
        <begin position="381"/>
        <end position="449"/>
    </location>
</feature>
<dbReference type="PROSITE" id="PS51203">
    <property type="entry name" value="CS"/>
    <property type="match status" value="2"/>
</dbReference>
<dbReference type="Proteomes" id="UP000694558">
    <property type="component" value="Chromosome 11"/>
</dbReference>
<evidence type="ECO:0000256" key="2">
    <source>
        <dbReference type="ARBA" id="ARBA00012759"/>
    </source>
</evidence>
<dbReference type="Pfam" id="PF01753">
    <property type="entry name" value="zf-MYND"/>
    <property type="match status" value="1"/>
</dbReference>
<dbReference type="InterPro" id="IPR018200">
    <property type="entry name" value="USP_CS"/>
</dbReference>
<dbReference type="SUPFAM" id="SSF49764">
    <property type="entry name" value="HSP20-like chaperones"/>
    <property type="match status" value="2"/>
</dbReference>
<evidence type="ECO:0000256" key="4">
    <source>
        <dbReference type="ARBA" id="ARBA00022771"/>
    </source>
</evidence>
<gene>
    <name evidence="13" type="primary">usp19</name>
</gene>
<reference evidence="13" key="2">
    <citation type="submission" date="2025-08" db="UniProtKB">
        <authorList>
            <consortium name="Ensembl"/>
        </authorList>
    </citation>
    <scope>IDENTIFICATION</scope>
</reference>
<dbReference type="Pfam" id="PF00443">
    <property type="entry name" value="UCH"/>
    <property type="match status" value="1"/>
</dbReference>
<organism evidence="13 14">
    <name type="scientific">Scophthalmus maximus</name>
    <name type="common">Turbot</name>
    <name type="synonym">Psetta maxima</name>
    <dbReference type="NCBI Taxonomy" id="52904"/>
    <lineage>
        <taxon>Eukaryota</taxon>
        <taxon>Metazoa</taxon>
        <taxon>Chordata</taxon>
        <taxon>Craniata</taxon>
        <taxon>Vertebrata</taxon>
        <taxon>Euteleostomi</taxon>
        <taxon>Actinopterygii</taxon>
        <taxon>Neopterygii</taxon>
        <taxon>Teleostei</taxon>
        <taxon>Neoteleostei</taxon>
        <taxon>Acanthomorphata</taxon>
        <taxon>Carangaria</taxon>
        <taxon>Pleuronectiformes</taxon>
        <taxon>Pleuronectoidei</taxon>
        <taxon>Scophthalmidae</taxon>
        <taxon>Scophthalmus</taxon>
    </lineage>
</organism>
<evidence type="ECO:0000259" key="10">
    <source>
        <dbReference type="PROSITE" id="PS50235"/>
    </source>
</evidence>
<dbReference type="Gene3D" id="6.10.140.2220">
    <property type="match status" value="1"/>
</dbReference>
<feature type="domain" description="CS" evidence="12">
    <location>
        <begin position="72"/>
        <end position="162"/>
    </location>
</feature>
<name>A0A8D3CL37_SCOMX</name>
<evidence type="ECO:0000256" key="6">
    <source>
        <dbReference type="ARBA" id="ARBA00022833"/>
    </source>
</evidence>
<keyword evidence="6" id="KW-0862">Zinc</keyword>
<dbReference type="CDD" id="cd06466">
    <property type="entry name" value="p23_CS_SGT1_like"/>
    <property type="match status" value="1"/>
</dbReference>
<dbReference type="PROSITE" id="PS50865">
    <property type="entry name" value="ZF_MYND_2"/>
    <property type="match status" value="1"/>
</dbReference>
<feature type="compositionally biased region" description="Basic and acidic residues" evidence="8">
    <location>
        <begin position="212"/>
        <end position="227"/>
    </location>
</feature>
<dbReference type="InterPro" id="IPR001394">
    <property type="entry name" value="Peptidase_C19_UCH"/>
</dbReference>
<keyword evidence="3" id="KW-0479">Metal-binding</keyword>
<protein>
    <recommendedName>
        <fullName evidence="2">ubiquitinyl hydrolase 1</fullName>
        <ecNumber evidence="2">3.4.19.12</ecNumber>
    </recommendedName>
</protein>
<feature type="compositionally biased region" description="Basic and acidic residues" evidence="8">
    <location>
        <begin position="417"/>
        <end position="441"/>
    </location>
</feature>
<feature type="region of interest" description="Disordered" evidence="8">
    <location>
        <begin position="191"/>
        <end position="227"/>
    </location>
</feature>
<dbReference type="PANTHER" id="PTHR21646">
    <property type="entry name" value="UBIQUITIN CARBOXYL-TERMINAL HYDROLASE"/>
    <property type="match status" value="1"/>
</dbReference>
<dbReference type="Pfam" id="PF16602">
    <property type="entry name" value="USP19_linker"/>
    <property type="match status" value="1"/>
</dbReference>
<feature type="region of interest" description="Disordered" evidence="8">
    <location>
        <begin position="462"/>
        <end position="488"/>
    </location>
</feature>
<evidence type="ECO:0000313" key="13">
    <source>
        <dbReference type="Ensembl" id="ENSSMAP00000047995.1"/>
    </source>
</evidence>
<dbReference type="EC" id="3.4.19.12" evidence="2"/>
<keyword evidence="9" id="KW-0472">Membrane</keyword>
<keyword evidence="4 7" id="KW-0863">Zinc-finger</keyword>
<dbReference type="Gene3D" id="2.60.40.790">
    <property type="match status" value="2"/>
</dbReference>
<dbReference type="InterPro" id="IPR038765">
    <property type="entry name" value="Papain-like_cys_pep_sf"/>
</dbReference>
<dbReference type="GO" id="GO:0004843">
    <property type="term" value="F:cysteine-type deubiquitinase activity"/>
    <property type="evidence" value="ECO:0007669"/>
    <property type="project" value="UniProtKB-EC"/>
</dbReference>
<dbReference type="SUPFAM" id="SSF54001">
    <property type="entry name" value="Cysteine proteinases"/>
    <property type="match status" value="1"/>
</dbReference>
<evidence type="ECO:0000256" key="3">
    <source>
        <dbReference type="ARBA" id="ARBA00022723"/>
    </source>
</evidence>